<dbReference type="AlphaFoldDB" id="A0A0G4FFP9"/>
<dbReference type="EMBL" id="CDMY01000427">
    <property type="protein sequence ID" value="CEM11872.1"/>
    <property type="molecule type" value="Genomic_DNA"/>
</dbReference>
<feature type="region of interest" description="Disordered" evidence="1">
    <location>
        <begin position="493"/>
        <end position="564"/>
    </location>
</feature>
<accession>A0A0G4FFP9</accession>
<dbReference type="PhylomeDB" id="A0A0G4FFP9"/>
<proteinExistence type="predicted"/>
<sequence length="656" mass="72404">MSASQLKWIDGRTVTFDNERSATLRGRLPRRHYSPPEDTDDVAIKTRELGGLTAAEKTRARSEMEAEVRRMQERRGRPPFLRLLAADTARPDGSTVDILCIAMPPLLDEVYVELSVLLGWTKKERQERLKYNLVAVVRDFLQGSNTREAWTKVLDAVKALRGRDHTLERHPSVNGTVMIDLAKAHAAPPSPRPYAHPAFLGPRAARIPLDTEAQEAPPEGTNWYMSPEHFVVMMGPDDEEDEDADQDAASTSGDPTTDAIFAGWQEQRKELRSEGMLTGRGKEEAVLVGEPSLSWGVGMSYLAALRGRPVFETIMAGLPVPPTGAEWQHVKLRREQQMALQWEEHMPKLIDGHTHHPLHHGHPTCPLAAFFATPGVEWTKSWVDLLGATAAGGLRTKQRERASLREMEERLFRGLELLESAAVRQAVESGIPYSCSAAASPALKRVQTEGDDSGAETGSGSPGGSPASYDALPDSPLTPQAVPAIPHTVAVTQAATSTATSREHQLNPFAKDFVPGGATAAPAMTQHQQHQQHWQHRQQTTTPSSPPPPSSSPQRHPEPPYVPAPGLENMVSCFTKVLVPAEMAPMAVVHDVVHNNIHGGWYWSEQPQRHDLWEWDAQEAMWAVRAADQDRWMRAKVGWAATCQAGRDLWHSIWGA</sequence>
<feature type="compositionally biased region" description="Low complexity" evidence="1">
    <location>
        <begin position="455"/>
        <end position="468"/>
    </location>
</feature>
<name>A0A0G4FFP9_VITBC</name>
<organism evidence="2 3">
    <name type="scientific">Vitrella brassicaformis (strain CCMP3155)</name>
    <dbReference type="NCBI Taxonomy" id="1169540"/>
    <lineage>
        <taxon>Eukaryota</taxon>
        <taxon>Sar</taxon>
        <taxon>Alveolata</taxon>
        <taxon>Colpodellida</taxon>
        <taxon>Vitrellaceae</taxon>
        <taxon>Vitrella</taxon>
    </lineage>
</organism>
<feature type="compositionally biased region" description="Low complexity" evidence="1">
    <location>
        <begin position="525"/>
        <end position="543"/>
    </location>
</feature>
<gene>
    <name evidence="2" type="ORF">Vbra_15245</name>
</gene>
<feature type="region of interest" description="Disordered" evidence="1">
    <location>
        <begin position="442"/>
        <end position="481"/>
    </location>
</feature>
<evidence type="ECO:0000313" key="3">
    <source>
        <dbReference type="Proteomes" id="UP000041254"/>
    </source>
</evidence>
<feature type="compositionally biased region" description="Acidic residues" evidence="1">
    <location>
        <begin position="236"/>
        <end position="246"/>
    </location>
</feature>
<keyword evidence="3" id="KW-1185">Reference proteome</keyword>
<dbReference type="InParanoid" id="A0A0G4FFP9"/>
<evidence type="ECO:0000256" key="1">
    <source>
        <dbReference type="SAM" id="MobiDB-lite"/>
    </source>
</evidence>
<dbReference type="Proteomes" id="UP000041254">
    <property type="component" value="Unassembled WGS sequence"/>
</dbReference>
<dbReference type="VEuPathDB" id="CryptoDB:Vbra_15245"/>
<evidence type="ECO:0000313" key="2">
    <source>
        <dbReference type="EMBL" id="CEM11872.1"/>
    </source>
</evidence>
<feature type="region of interest" description="Disordered" evidence="1">
    <location>
        <begin position="235"/>
        <end position="255"/>
    </location>
</feature>
<protein>
    <submittedName>
        <fullName evidence="2">Uncharacterized protein</fullName>
    </submittedName>
</protein>
<reference evidence="2 3" key="1">
    <citation type="submission" date="2014-11" db="EMBL/GenBank/DDBJ databases">
        <authorList>
            <person name="Zhu J."/>
            <person name="Qi W."/>
            <person name="Song R."/>
        </authorList>
    </citation>
    <scope>NUCLEOTIDE SEQUENCE [LARGE SCALE GENOMIC DNA]</scope>
</reference>